<evidence type="ECO:0000256" key="1">
    <source>
        <dbReference type="ARBA" id="ARBA00004141"/>
    </source>
</evidence>
<feature type="transmembrane region" description="Helical" evidence="5">
    <location>
        <begin position="160"/>
        <end position="179"/>
    </location>
</feature>
<dbReference type="InterPro" id="IPR035906">
    <property type="entry name" value="MetI-like_sf"/>
</dbReference>
<sequence>MDFSKLLKIITKLLIMIMLISILSYILARISTSVYTMLSYYEYSSPRVVEALSKYYGFGVSPLQGALIYLGDLFSGNMGISIFYDMPVSNIVFDALMKSLLIILPSTVLSTFLVFILVIYTIKYMGTRLDRVVDYLFISLMAIPEVLLAIIFFLYLPSSILSMIALLALYQATFIYVFMRRNMVHILSESLDLVEYYLSLGFKGKEIARELIRMSLPLFYTSIAYSISTVIPVLVFVETVFNYSGIGYMMFTALENSDYPLASGCFLILAIIAILSNMIADLISSRYDWRQDI</sequence>
<organism evidence="7 8">
    <name type="scientific">Saccharolobus islandicus (strain HVE10/4)</name>
    <name type="common">Sulfolobus islandicus</name>
    <dbReference type="NCBI Taxonomy" id="930943"/>
    <lineage>
        <taxon>Archaea</taxon>
        <taxon>Thermoproteota</taxon>
        <taxon>Thermoprotei</taxon>
        <taxon>Sulfolobales</taxon>
        <taxon>Sulfolobaceae</taxon>
        <taxon>Saccharolobus</taxon>
    </lineage>
</organism>
<dbReference type="Pfam" id="PF00528">
    <property type="entry name" value="BPD_transp_1"/>
    <property type="match status" value="1"/>
</dbReference>
<dbReference type="AlphaFoldDB" id="F0NP69"/>
<protein>
    <submittedName>
        <fullName evidence="7">Peptide ABC transporter, permease protein</fullName>
    </submittedName>
</protein>
<dbReference type="GO" id="GO:0055085">
    <property type="term" value="P:transmembrane transport"/>
    <property type="evidence" value="ECO:0007669"/>
    <property type="project" value="InterPro"/>
</dbReference>
<evidence type="ECO:0000256" key="4">
    <source>
        <dbReference type="ARBA" id="ARBA00023136"/>
    </source>
</evidence>
<evidence type="ECO:0000259" key="6">
    <source>
        <dbReference type="PROSITE" id="PS50928"/>
    </source>
</evidence>
<feature type="transmembrane region" description="Helical" evidence="5">
    <location>
        <begin position="132"/>
        <end position="154"/>
    </location>
</feature>
<evidence type="ECO:0000256" key="2">
    <source>
        <dbReference type="ARBA" id="ARBA00022692"/>
    </source>
</evidence>
<dbReference type="PANTHER" id="PTHR43376">
    <property type="entry name" value="OLIGOPEPTIDE TRANSPORT SYSTEM PERMEASE PROTEIN"/>
    <property type="match status" value="1"/>
</dbReference>
<gene>
    <name evidence="7" type="ordered locus">SiH_0902</name>
</gene>
<dbReference type="HOGENOM" id="CLU_948701_0_0_2"/>
<evidence type="ECO:0000313" key="8">
    <source>
        <dbReference type="Proteomes" id="UP000006395"/>
    </source>
</evidence>
<dbReference type="Proteomes" id="UP000006395">
    <property type="component" value="Chromosome"/>
</dbReference>
<evidence type="ECO:0000313" key="7">
    <source>
        <dbReference type="EMBL" id="ADX82255.1"/>
    </source>
</evidence>
<dbReference type="PROSITE" id="PS50928">
    <property type="entry name" value="ABC_TM1"/>
    <property type="match status" value="1"/>
</dbReference>
<comment type="similarity">
    <text evidence="5">Belongs to the binding-protein-dependent transport system permease family.</text>
</comment>
<keyword evidence="3 5" id="KW-1133">Transmembrane helix</keyword>
<accession>F0NP69</accession>
<feature type="transmembrane region" description="Helical" evidence="5">
    <location>
        <begin position="6"/>
        <end position="28"/>
    </location>
</feature>
<dbReference type="InterPro" id="IPR000515">
    <property type="entry name" value="MetI-like"/>
</dbReference>
<feature type="transmembrane region" description="Helical" evidence="5">
    <location>
        <begin position="261"/>
        <end position="280"/>
    </location>
</feature>
<dbReference type="PANTHER" id="PTHR43376:SF1">
    <property type="entry name" value="OLIGOPEPTIDE TRANSPORT SYSTEM PERMEASE PROTEIN"/>
    <property type="match status" value="1"/>
</dbReference>
<feature type="transmembrane region" description="Helical" evidence="5">
    <location>
        <begin position="96"/>
        <end position="120"/>
    </location>
</feature>
<feature type="transmembrane region" description="Helical" evidence="5">
    <location>
        <begin position="218"/>
        <end position="241"/>
    </location>
</feature>
<keyword evidence="4 5" id="KW-0472">Membrane</keyword>
<comment type="subcellular location">
    <subcellularLocation>
        <location evidence="5">Cell membrane</location>
        <topology evidence="5">Multi-pass membrane protein</topology>
    </subcellularLocation>
    <subcellularLocation>
        <location evidence="1">Membrane</location>
        <topology evidence="1">Multi-pass membrane protein</topology>
    </subcellularLocation>
</comment>
<evidence type="ECO:0000256" key="3">
    <source>
        <dbReference type="ARBA" id="ARBA00022989"/>
    </source>
</evidence>
<dbReference type="Gene3D" id="1.10.3720.10">
    <property type="entry name" value="MetI-like"/>
    <property type="match status" value="1"/>
</dbReference>
<reference evidence="7 8" key="1">
    <citation type="journal article" date="2011" name="J. Bacteriol.">
        <title>Genome analyses of icelandic strains of Sulfolobus islandicus, model organisms for genetic and virus-host interaction studies.</title>
        <authorList>
            <person name="Guo L."/>
            <person name="Brugger K."/>
            <person name="Liu C."/>
            <person name="Shah S.A."/>
            <person name="Zheng H."/>
            <person name="Zhu Y."/>
            <person name="Wang S."/>
            <person name="Lillestol R.K."/>
            <person name="Chen L."/>
            <person name="Frank J."/>
            <person name="Prangishvili D."/>
            <person name="Paulin L."/>
            <person name="She Q."/>
            <person name="Huang L."/>
            <person name="Garrett R.A."/>
        </authorList>
    </citation>
    <scope>NUCLEOTIDE SEQUENCE [LARGE SCALE GENOMIC DNA]</scope>
    <source>
        <strain evidence="7 8">HVE10/4</strain>
    </source>
</reference>
<dbReference type="GO" id="GO:0005886">
    <property type="term" value="C:plasma membrane"/>
    <property type="evidence" value="ECO:0007669"/>
    <property type="project" value="UniProtKB-SubCell"/>
</dbReference>
<dbReference type="RefSeq" id="WP_014512397.1">
    <property type="nucleotide sequence ID" value="NC_017275.1"/>
</dbReference>
<feature type="domain" description="ABC transmembrane type-1" evidence="6">
    <location>
        <begin position="96"/>
        <end position="280"/>
    </location>
</feature>
<dbReference type="KEGG" id="sih:SiH_0902"/>
<dbReference type="GeneID" id="84052195"/>
<dbReference type="EMBL" id="CP002426">
    <property type="protein sequence ID" value="ADX82255.1"/>
    <property type="molecule type" value="Genomic_DNA"/>
</dbReference>
<keyword evidence="2 5" id="KW-0812">Transmembrane</keyword>
<keyword evidence="8" id="KW-1185">Reference proteome</keyword>
<name>F0NP69_SACI0</name>
<dbReference type="SUPFAM" id="SSF161098">
    <property type="entry name" value="MetI-like"/>
    <property type="match status" value="1"/>
</dbReference>
<proteinExistence type="inferred from homology"/>
<keyword evidence="5" id="KW-0813">Transport</keyword>
<evidence type="ECO:0000256" key="5">
    <source>
        <dbReference type="RuleBase" id="RU363032"/>
    </source>
</evidence>